<evidence type="ECO:0000256" key="3">
    <source>
        <dbReference type="ARBA" id="ARBA00012918"/>
    </source>
</evidence>
<geneLocation type="plasmid" evidence="8 10">
    <name>11</name>
</geneLocation>
<gene>
    <name evidence="8" type="primary">glsA1</name>
    <name evidence="6" type="synonym">glsA</name>
    <name evidence="7" type="ORF">Lade_0379</name>
    <name evidence="8" type="ORF">NCTC12735_00736</name>
</gene>
<evidence type="ECO:0000256" key="2">
    <source>
        <dbReference type="ARBA" id="ARBA00011881"/>
    </source>
</evidence>
<dbReference type="EC" id="3.5.1.2" evidence="3 6"/>
<evidence type="ECO:0000256" key="5">
    <source>
        <dbReference type="ARBA" id="ARBA00049534"/>
    </source>
</evidence>
<evidence type="ECO:0000256" key="6">
    <source>
        <dbReference type="HAMAP-Rule" id="MF_00313"/>
    </source>
</evidence>
<dbReference type="Proteomes" id="UP000281170">
    <property type="component" value="Plasmid 11"/>
</dbReference>
<keyword evidence="6" id="KW-0007">Acetylation</keyword>
<feature type="binding site" evidence="6">
    <location>
        <position position="205"/>
    </location>
    <ligand>
        <name>substrate</name>
    </ligand>
</feature>
<comment type="similarity">
    <text evidence="1 6">Belongs to the glutaminase family.</text>
</comment>
<dbReference type="InterPro" id="IPR015868">
    <property type="entry name" value="Glutaminase"/>
</dbReference>
<protein>
    <recommendedName>
        <fullName evidence="3 6">Glutaminase</fullName>
        <ecNumber evidence="3 6">3.5.1.2</ecNumber>
    </recommendedName>
</protein>
<feature type="binding site" evidence="6">
    <location>
        <position position="275"/>
    </location>
    <ligand>
        <name>substrate</name>
    </ligand>
</feature>
<feature type="binding site" evidence="6">
    <location>
        <position position="80"/>
    </location>
    <ligand>
        <name>substrate</name>
    </ligand>
</feature>
<name>A0A0W0R3U4_9GAMM</name>
<evidence type="ECO:0000313" key="10">
    <source>
        <dbReference type="Proteomes" id="UP000281170"/>
    </source>
</evidence>
<evidence type="ECO:0000313" key="8">
    <source>
        <dbReference type="EMBL" id="VEH85113.1"/>
    </source>
</evidence>
<dbReference type="EMBL" id="LNKA01000001">
    <property type="protein sequence ID" value="KTC65721.1"/>
    <property type="molecule type" value="Genomic_DNA"/>
</dbReference>
<dbReference type="GO" id="GO:0006537">
    <property type="term" value="P:glutamate biosynthetic process"/>
    <property type="evidence" value="ECO:0007669"/>
    <property type="project" value="TreeGrafter"/>
</dbReference>
<dbReference type="Pfam" id="PF04960">
    <property type="entry name" value="Glutaminase"/>
    <property type="match status" value="1"/>
</dbReference>
<sequence>MKPKKVSPSLHSETPKKNITVQLLEELVKKAEINHEGHVANYIPELANVDKDMTAIAVAPLGQEHLVYSNTPLIPITLQSTSKLIPLIGLLEEFGAEQVLEWVKVEPSGDDFASITRLEQFGPKPSNPMLNAGAITLCSHIPGKGEHQFAWLESWVYKLFNQHLRINPSVFASEKRTGDRNRSLAYLLHSRKNLGTNVSETLDLYFTLCSYEALIEQVLYLPTLLANYGKNPMTGEQVISLETCKITLSIMATCGLYDETGTHMVRTGMPAKSGVSGYTMAVVPGKAGIVVLSPRVNPKGNSIRGEIMLEGLSKALGWHFADPF</sequence>
<evidence type="ECO:0000256" key="1">
    <source>
        <dbReference type="ARBA" id="ARBA00011076"/>
    </source>
</evidence>
<dbReference type="STRING" id="45056.Lade_0379"/>
<dbReference type="PANTHER" id="PTHR12544:SF29">
    <property type="entry name" value="GLUTAMINASE"/>
    <property type="match status" value="1"/>
</dbReference>
<dbReference type="GO" id="GO:0004359">
    <property type="term" value="F:glutaminase activity"/>
    <property type="evidence" value="ECO:0007669"/>
    <property type="project" value="UniProtKB-UniRule"/>
</dbReference>
<dbReference type="HAMAP" id="MF_00313">
    <property type="entry name" value="Glutaminase"/>
    <property type="match status" value="1"/>
</dbReference>
<dbReference type="KEGG" id="ladl:NCTC12735_00736"/>
<dbReference type="InterPro" id="IPR012338">
    <property type="entry name" value="Beta-lactam/transpept-like"/>
</dbReference>
<dbReference type="SUPFAM" id="SSF56601">
    <property type="entry name" value="beta-lactamase/transpeptidase-like"/>
    <property type="match status" value="1"/>
</dbReference>
<dbReference type="PATRIC" id="fig|45056.6.peg.390"/>
<dbReference type="Proteomes" id="UP000054859">
    <property type="component" value="Unassembled WGS sequence"/>
</dbReference>
<dbReference type="Gene3D" id="3.40.710.10">
    <property type="entry name" value="DD-peptidase/beta-lactamase superfamily"/>
    <property type="match status" value="1"/>
</dbReference>
<dbReference type="AlphaFoldDB" id="A0A0W0R3U4"/>
<keyword evidence="8" id="KW-0614">Plasmid</keyword>
<reference evidence="8 10" key="2">
    <citation type="submission" date="2018-12" db="EMBL/GenBank/DDBJ databases">
        <authorList>
            <consortium name="Pathogen Informatics"/>
        </authorList>
    </citation>
    <scope>NUCLEOTIDE SEQUENCE [LARGE SCALE GENOMIC DNA]</scope>
    <source>
        <strain evidence="8 10">NCTC12735</strain>
        <plasmid evidence="10">11</plasmid>
    </source>
</reference>
<dbReference type="PANTHER" id="PTHR12544">
    <property type="entry name" value="GLUTAMINASE"/>
    <property type="match status" value="1"/>
</dbReference>
<feature type="binding site" evidence="6">
    <location>
        <position position="257"/>
    </location>
    <ligand>
        <name>substrate</name>
    </ligand>
</feature>
<evidence type="ECO:0000313" key="9">
    <source>
        <dbReference type="Proteomes" id="UP000054859"/>
    </source>
</evidence>
<feature type="binding site" evidence="6">
    <location>
        <position position="181"/>
    </location>
    <ligand>
        <name>substrate</name>
    </ligand>
</feature>
<reference evidence="7 9" key="1">
    <citation type="submission" date="2015-11" db="EMBL/GenBank/DDBJ databases">
        <title>Identification of large and diverse effector repertoires of 38 Legionella species.</title>
        <authorList>
            <person name="Burstein D."/>
            <person name="Amaro F."/>
            <person name="Zusman T."/>
            <person name="Lifshitz Z."/>
            <person name="Cohen O."/>
            <person name="Gilbert J.A."/>
            <person name="Pupko T."/>
            <person name="Shuman H.A."/>
            <person name="Segal G."/>
        </authorList>
    </citation>
    <scope>NUCLEOTIDE SEQUENCE [LARGE SCALE GENOMIC DNA]</scope>
    <source>
        <strain evidence="7 9">1762-AUS-E</strain>
    </source>
</reference>
<comment type="subunit">
    <text evidence="2 6">Homotetramer.</text>
</comment>
<dbReference type="NCBIfam" id="TIGR03814">
    <property type="entry name" value="Gln_ase"/>
    <property type="match status" value="1"/>
</dbReference>
<organism evidence="7 9">
    <name type="scientific">Legionella adelaidensis</name>
    <dbReference type="NCBI Taxonomy" id="45056"/>
    <lineage>
        <taxon>Bacteria</taxon>
        <taxon>Pseudomonadati</taxon>
        <taxon>Pseudomonadota</taxon>
        <taxon>Gammaproteobacteria</taxon>
        <taxon>Legionellales</taxon>
        <taxon>Legionellaceae</taxon>
        <taxon>Legionella</taxon>
    </lineage>
</organism>
<dbReference type="RefSeq" id="WP_058461457.1">
    <property type="nucleotide sequence ID" value="NZ_CAAAHS010000014.1"/>
</dbReference>
<keyword evidence="4 6" id="KW-0378">Hydrolase</keyword>
<dbReference type="OrthoDB" id="9788822at2"/>
<comment type="catalytic activity">
    <reaction evidence="5 6">
        <text>L-glutamine + H2O = L-glutamate + NH4(+)</text>
        <dbReference type="Rhea" id="RHEA:15889"/>
        <dbReference type="ChEBI" id="CHEBI:15377"/>
        <dbReference type="ChEBI" id="CHEBI:28938"/>
        <dbReference type="ChEBI" id="CHEBI:29985"/>
        <dbReference type="ChEBI" id="CHEBI:58359"/>
        <dbReference type="EC" id="3.5.1.2"/>
    </reaction>
</comment>
<feature type="binding site" evidence="6">
    <location>
        <position position="174"/>
    </location>
    <ligand>
        <name>substrate</name>
    </ligand>
</feature>
<evidence type="ECO:0000256" key="4">
    <source>
        <dbReference type="ARBA" id="ARBA00022801"/>
    </source>
</evidence>
<evidence type="ECO:0000313" key="7">
    <source>
        <dbReference type="EMBL" id="KTC65721.1"/>
    </source>
</evidence>
<keyword evidence="9" id="KW-1185">Reference proteome</keyword>
<dbReference type="EMBL" id="LR134420">
    <property type="protein sequence ID" value="VEH85113.1"/>
    <property type="molecule type" value="Genomic_DNA"/>
</dbReference>
<accession>A0A0W0R3U4</accession>
<dbReference type="GO" id="GO:0006543">
    <property type="term" value="P:L-glutamine catabolic process"/>
    <property type="evidence" value="ECO:0007669"/>
    <property type="project" value="TreeGrafter"/>
</dbReference>
<feature type="binding site" evidence="6">
    <location>
        <position position="131"/>
    </location>
    <ligand>
        <name>substrate</name>
    </ligand>
</feature>
<proteinExistence type="inferred from homology"/>